<accession>A0ACA9SA54</accession>
<dbReference type="EMBL" id="CAJVQC010097360">
    <property type="protein sequence ID" value="CAG8829495.1"/>
    <property type="molecule type" value="Genomic_DNA"/>
</dbReference>
<organism evidence="1 2">
    <name type="scientific">Racocetra persica</name>
    <dbReference type="NCBI Taxonomy" id="160502"/>
    <lineage>
        <taxon>Eukaryota</taxon>
        <taxon>Fungi</taxon>
        <taxon>Fungi incertae sedis</taxon>
        <taxon>Mucoromycota</taxon>
        <taxon>Glomeromycotina</taxon>
        <taxon>Glomeromycetes</taxon>
        <taxon>Diversisporales</taxon>
        <taxon>Gigasporaceae</taxon>
        <taxon>Racocetra</taxon>
    </lineage>
</organism>
<reference evidence="1" key="1">
    <citation type="submission" date="2021-06" db="EMBL/GenBank/DDBJ databases">
        <authorList>
            <person name="Kallberg Y."/>
            <person name="Tangrot J."/>
            <person name="Rosling A."/>
        </authorList>
    </citation>
    <scope>NUCLEOTIDE SEQUENCE</scope>
    <source>
        <strain evidence="1">MA461A</strain>
    </source>
</reference>
<protein>
    <submittedName>
        <fullName evidence="1">30225_t:CDS:1</fullName>
    </submittedName>
</protein>
<keyword evidence="2" id="KW-1185">Reference proteome</keyword>
<name>A0ACA9SA54_9GLOM</name>
<sequence length="98" mass="11055">NLIKVEDSDEERVTKKPKIKKDDHLPRESKLSYDEKAKIIDIETPPTYLTFGLTNALKPNIQISQPQSQSTTTDTSNLISALHKYLELLTNALNSSTE</sequence>
<feature type="non-terminal residue" evidence="1">
    <location>
        <position position="98"/>
    </location>
</feature>
<comment type="caution">
    <text evidence="1">The sequence shown here is derived from an EMBL/GenBank/DDBJ whole genome shotgun (WGS) entry which is preliminary data.</text>
</comment>
<evidence type="ECO:0000313" key="1">
    <source>
        <dbReference type="EMBL" id="CAG8829495.1"/>
    </source>
</evidence>
<dbReference type="Proteomes" id="UP000789920">
    <property type="component" value="Unassembled WGS sequence"/>
</dbReference>
<gene>
    <name evidence="1" type="ORF">RPERSI_LOCUS27517</name>
</gene>
<feature type="non-terminal residue" evidence="1">
    <location>
        <position position="1"/>
    </location>
</feature>
<evidence type="ECO:0000313" key="2">
    <source>
        <dbReference type="Proteomes" id="UP000789920"/>
    </source>
</evidence>
<proteinExistence type="predicted"/>